<evidence type="ECO:0000256" key="5">
    <source>
        <dbReference type="RuleBase" id="RU004379"/>
    </source>
</evidence>
<comment type="similarity">
    <text evidence="5">Belongs to the BI1 family.</text>
</comment>
<keyword evidence="7" id="KW-1185">Reference proteome</keyword>
<feature type="transmembrane region" description="Helical" evidence="5">
    <location>
        <begin position="65"/>
        <end position="87"/>
    </location>
</feature>
<dbReference type="EMBL" id="LSSK01000673">
    <property type="protein sequence ID" value="OMH82400.1"/>
    <property type="molecule type" value="Genomic_DNA"/>
</dbReference>
<dbReference type="PANTHER" id="PTHR23291:SF50">
    <property type="entry name" value="PROTEIN LIFEGUARD 4"/>
    <property type="match status" value="1"/>
</dbReference>
<gene>
    <name evidence="6" type="ORF">AX774_g4125</name>
</gene>
<evidence type="ECO:0000256" key="3">
    <source>
        <dbReference type="ARBA" id="ARBA00022989"/>
    </source>
</evidence>
<sequence>MQQWVLGHIVGVLVTSVIGTLVTMLWLWFKSKSYPQNMILLGLFTIFEAMMIGTLLAEYSNSGNGILVLKALLITLGVVIGLTVFTMQSKYDFSGLGPILTVALFGFTGFMLVNMFIPFSAGGGMFEYGITIFGVGLFSLYLVYDTYMIMNKLEVDEYILGSLMLYLDIINIFLNILRLISEAQDH</sequence>
<keyword evidence="3 5" id="KW-1133">Transmembrane helix</keyword>
<dbReference type="GO" id="GO:0016020">
    <property type="term" value="C:membrane"/>
    <property type="evidence" value="ECO:0007669"/>
    <property type="project" value="UniProtKB-SubCell"/>
</dbReference>
<evidence type="ECO:0000313" key="6">
    <source>
        <dbReference type="EMBL" id="OMH82400.1"/>
    </source>
</evidence>
<feature type="transmembrane region" description="Helical" evidence="5">
    <location>
        <begin position="99"/>
        <end position="119"/>
    </location>
</feature>
<keyword evidence="4 5" id="KW-0472">Membrane</keyword>
<reference evidence="7" key="1">
    <citation type="submission" date="2017-01" db="EMBL/GenBank/DDBJ databases">
        <authorList>
            <person name="Wang Y."/>
            <person name="White M."/>
            <person name="Kvist S."/>
            <person name="Moncalvo J.-M."/>
        </authorList>
    </citation>
    <scope>NUCLEOTIDE SEQUENCE [LARGE SCALE GENOMIC DNA]</scope>
    <source>
        <strain evidence="7">COL-18-3</strain>
    </source>
</reference>
<comment type="caution">
    <text evidence="6">The sequence shown here is derived from an EMBL/GenBank/DDBJ whole genome shotgun (WGS) entry which is preliminary data.</text>
</comment>
<evidence type="ECO:0000313" key="7">
    <source>
        <dbReference type="Proteomes" id="UP000188320"/>
    </source>
</evidence>
<dbReference type="Pfam" id="PF01027">
    <property type="entry name" value="Bax1-I"/>
    <property type="match status" value="1"/>
</dbReference>
<feature type="transmembrane region" description="Helical" evidence="5">
    <location>
        <begin position="6"/>
        <end position="27"/>
    </location>
</feature>
<proteinExistence type="inferred from homology"/>
<protein>
    <submittedName>
        <fullName evidence="6">Bax inhibitor 1</fullName>
    </submittedName>
</protein>
<evidence type="ECO:0000256" key="4">
    <source>
        <dbReference type="ARBA" id="ARBA00023136"/>
    </source>
</evidence>
<accession>A0A1R1PN68</accession>
<comment type="subcellular location">
    <subcellularLocation>
        <location evidence="1">Membrane</location>
        <topology evidence="1">Multi-pass membrane protein</topology>
    </subcellularLocation>
</comment>
<evidence type="ECO:0000256" key="1">
    <source>
        <dbReference type="ARBA" id="ARBA00004141"/>
    </source>
</evidence>
<dbReference type="OrthoDB" id="7933078at2759"/>
<name>A0A1R1PN68_ZANCU</name>
<feature type="transmembrane region" description="Helical" evidence="5">
    <location>
        <begin position="159"/>
        <end position="180"/>
    </location>
</feature>
<evidence type="ECO:0000256" key="2">
    <source>
        <dbReference type="ARBA" id="ARBA00022692"/>
    </source>
</evidence>
<feature type="transmembrane region" description="Helical" evidence="5">
    <location>
        <begin position="125"/>
        <end position="147"/>
    </location>
</feature>
<dbReference type="Proteomes" id="UP000188320">
    <property type="component" value="Unassembled WGS sequence"/>
</dbReference>
<feature type="transmembrane region" description="Helical" evidence="5">
    <location>
        <begin position="39"/>
        <end position="59"/>
    </location>
</feature>
<dbReference type="AlphaFoldDB" id="A0A1R1PN68"/>
<keyword evidence="2 5" id="KW-0812">Transmembrane</keyword>
<organism evidence="6 7">
    <name type="scientific">Zancudomyces culisetae</name>
    <name type="common">Gut fungus</name>
    <name type="synonym">Smittium culisetae</name>
    <dbReference type="NCBI Taxonomy" id="1213189"/>
    <lineage>
        <taxon>Eukaryota</taxon>
        <taxon>Fungi</taxon>
        <taxon>Fungi incertae sedis</taxon>
        <taxon>Zoopagomycota</taxon>
        <taxon>Kickxellomycotina</taxon>
        <taxon>Harpellomycetes</taxon>
        <taxon>Harpellales</taxon>
        <taxon>Legeriomycetaceae</taxon>
        <taxon>Zancudomyces</taxon>
    </lineage>
</organism>
<dbReference type="PANTHER" id="PTHR23291">
    <property type="entry name" value="BAX INHIBITOR-RELATED"/>
    <property type="match status" value="1"/>
</dbReference>
<dbReference type="InterPro" id="IPR006214">
    <property type="entry name" value="Bax_inhibitor_1-related"/>
</dbReference>